<evidence type="ECO:0000313" key="3">
    <source>
        <dbReference type="WBParaSite" id="TCNE_0001254701-mRNA-1"/>
    </source>
</evidence>
<name>A0A183UVM7_TOXCA</name>
<reference evidence="1 2" key="2">
    <citation type="submission" date="2018-11" db="EMBL/GenBank/DDBJ databases">
        <authorList>
            <consortium name="Pathogen Informatics"/>
        </authorList>
    </citation>
    <scope>NUCLEOTIDE SEQUENCE [LARGE SCALE GENOMIC DNA]</scope>
</reference>
<protein>
    <submittedName>
        <fullName evidence="3">RNHCP domain-containing protein</fullName>
    </submittedName>
</protein>
<sequence>MCDSGPITLSTWCRYCFINYLTKTGNIKRDVVSGAAGYQLLRCEACNYAAAAAVMQPHHIPTANKNMIDAWVQDV</sequence>
<evidence type="ECO:0000313" key="2">
    <source>
        <dbReference type="Proteomes" id="UP000050794"/>
    </source>
</evidence>
<proteinExistence type="predicted"/>
<evidence type="ECO:0000313" key="1">
    <source>
        <dbReference type="EMBL" id="VDM43868.1"/>
    </source>
</evidence>
<accession>A0A183UVM7</accession>
<dbReference type="EMBL" id="UYWY01021315">
    <property type="protein sequence ID" value="VDM43868.1"/>
    <property type="molecule type" value="Genomic_DNA"/>
</dbReference>
<reference evidence="3" key="1">
    <citation type="submission" date="2016-06" db="UniProtKB">
        <authorList>
            <consortium name="WormBaseParasite"/>
        </authorList>
    </citation>
    <scope>IDENTIFICATION</scope>
</reference>
<gene>
    <name evidence="1" type="ORF">TCNE_LOCUS12547</name>
</gene>
<dbReference type="AlphaFoldDB" id="A0A183UVM7"/>
<organism evidence="2 3">
    <name type="scientific">Toxocara canis</name>
    <name type="common">Canine roundworm</name>
    <dbReference type="NCBI Taxonomy" id="6265"/>
    <lineage>
        <taxon>Eukaryota</taxon>
        <taxon>Metazoa</taxon>
        <taxon>Ecdysozoa</taxon>
        <taxon>Nematoda</taxon>
        <taxon>Chromadorea</taxon>
        <taxon>Rhabditida</taxon>
        <taxon>Spirurina</taxon>
        <taxon>Ascaridomorpha</taxon>
        <taxon>Ascaridoidea</taxon>
        <taxon>Toxocaridae</taxon>
        <taxon>Toxocara</taxon>
    </lineage>
</organism>
<keyword evidence="2" id="KW-1185">Reference proteome</keyword>
<dbReference type="WBParaSite" id="TCNE_0001254701-mRNA-1">
    <property type="protein sequence ID" value="TCNE_0001254701-mRNA-1"/>
    <property type="gene ID" value="TCNE_0001254701"/>
</dbReference>
<dbReference type="Proteomes" id="UP000050794">
    <property type="component" value="Unassembled WGS sequence"/>
</dbReference>